<dbReference type="CDD" id="cd03801">
    <property type="entry name" value="GT4_PimA-like"/>
    <property type="match status" value="1"/>
</dbReference>
<dbReference type="Gene3D" id="3.40.50.2000">
    <property type="entry name" value="Glycogen Phosphorylase B"/>
    <property type="match status" value="2"/>
</dbReference>
<comment type="caution">
    <text evidence="2">The sequence shown here is derived from an EMBL/GenBank/DDBJ whole genome shotgun (WGS) entry which is preliminary data.</text>
</comment>
<dbReference type="SUPFAM" id="SSF53756">
    <property type="entry name" value="UDP-Glycosyltransferase/glycogen phosphorylase"/>
    <property type="match status" value="1"/>
</dbReference>
<dbReference type="RefSeq" id="WP_099285511.1">
    <property type="nucleotide sequence ID" value="NZ_BEWP01000001.1"/>
</dbReference>
<accession>A0ABQ5WPF1</accession>
<dbReference type="InterPro" id="IPR050194">
    <property type="entry name" value="Glycosyltransferase_grp1"/>
</dbReference>
<organism evidence="2 3">
    <name type="scientific">Gluconobacter kondonii</name>
    <dbReference type="NCBI Taxonomy" id="941463"/>
    <lineage>
        <taxon>Bacteria</taxon>
        <taxon>Pseudomonadati</taxon>
        <taxon>Pseudomonadota</taxon>
        <taxon>Alphaproteobacteria</taxon>
        <taxon>Acetobacterales</taxon>
        <taxon>Acetobacteraceae</taxon>
        <taxon>Gluconobacter</taxon>
    </lineage>
</organism>
<name>A0ABQ5WPF1_9PROT</name>
<protein>
    <recommendedName>
        <fullName evidence="1">Glycosyl transferase family 1 domain-containing protein</fullName>
    </recommendedName>
</protein>
<evidence type="ECO:0000259" key="1">
    <source>
        <dbReference type="Pfam" id="PF00534"/>
    </source>
</evidence>
<dbReference type="InterPro" id="IPR001296">
    <property type="entry name" value="Glyco_trans_1"/>
</dbReference>
<dbReference type="PANTHER" id="PTHR45947:SF3">
    <property type="entry name" value="SULFOQUINOVOSYL TRANSFERASE SQD2"/>
    <property type="match status" value="1"/>
</dbReference>
<evidence type="ECO:0000313" key="3">
    <source>
        <dbReference type="Proteomes" id="UP001156629"/>
    </source>
</evidence>
<gene>
    <name evidence="2" type="ORF">GCM10007870_05140</name>
</gene>
<reference evidence="3" key="1">
    <citation type="journal article" date="2019" name="Int. J. Syst. Evol. Microbiol.">
        <title>The Global Catalogue of Microorganisms (GCM) 10K type strain sequencing project: providing services to taxonomists for standard genome sequencing and annotation.</title>
        <authorList>
            <consortium name="The Broad Institute Genomics Platform"/>
            <consortium name="The Broad Institute Genome Sequencing Center for Infectious Disease"/>
            <person name="Wu L."/>
            <person name="Ma J."/>
        </authorList>
    </citation>
    <scope>NUCLEOTIDE SEQUENCE [LARGE SCALE GENOMIC DNA]</scope>
    <source>
        <strain evidence="3">NBRC 3266</strain>
    </source>
</reference>
<sequence>MSNNQESFKLQQNVSQNEYDTIHAQILTILPPRERYEAGHAGAISLLVSRLASAGDIVAGSGTVGVSLPGGQYRALTIPRIPVSYGWRFRVSCVAMMRSSRPVLTEVHNRPDLARFLARFGPVRLVLHNDPRTMRGAQSVRQRQDLARHVLVCGVSEWVVQRFREGCGPIRTEVQPNCLDLSVLPVPREREKIVLFAGRVVADKGVDAFVRAWNHIRVRHPGWRAVIMGADRFGPDSPETPYLKQLRPLAAAAGVMMTGYRPHEAVLEAMTEAEIVVVPSRWQEPFGMTALEAMGCGAAVVASPVGALSDLVGEAALLAAPDEPGALEQALSRLMTDDGLREKLGAAGRERAARFDVGAARIRVQELRQAAIAFVQHMPQS</sequence>
<dbReference type="Proteomes" id="UP001156629">
    <property type="component" value="Unassembled WGS sequence"/>
</dbReference>
<dbReference type="GeneID" id="76193631"/>
<dbReference type="PANTHER" id="PTHR45947">
    <property type="entry name" value="SULFOQUINOVOSYL TRANSFERASE SQD2"/>
    <property type="match status" value="1"/>
</dbReference>
<evidence type="ECO:0000313" key="2">
    <source>
        <dbReference type="EMBL" id="GLQ64930.1"/>
    </source>
</evidence>
<dbReference type="EMBL" id="BSNV01000002">
    <property type="protein sequence ID" value="GLQ64930.1"/>
    <property type="molecule type" value="Genomic_DNA"/>
</dbReference>
<proteinExistence type="predicted"/>
<keyword evidence="3" id="KW-1185">Reference proteome</keyword>
<feature type="domain" description="Glycosyl transferase family 1" evidence="1">
    <location>
        <begin position="188"/>
        <end position="351"/>
    </location>
</feature>
<dbReference type="Pfam" id="PF00534">
    <property type="entry name" value="Glycos_transf_1"/>
    <property type="match status" value="1"/>
</dbReference>